<gene>
    <name evidence="1" type="ORF">QQF64_034965</name>
</gene>
<reference evidence="1 2" key="1">
    <citation type="submission" date="2023-09" db="EMBL/GenBank/DDBJ databases">
        <authorList>
            <person name="Wang M."/>
        </authorList>
    </citation>
    <scope>NUCLEOTIDE SEQUENCE [LARGE SCALE GENOMIC DNA]</scope>
    <source>
        <strain evidence="1">GT-2023</strain>
        <tissue evidence="1">Liver</tissue>
    </source>
</reference>
<accession>A0ABR3NEE5</accession>
<dbReference type="Proteomes" id="UP001558613">
    <property type="component" value="Unassembled WGS sequence"/>
</dbReference>
<sequence length="111" mass="11881">MATRAPVAQNKPHVDHAAVTWVCFSHEIRTEAAIWAVYCNGQGNTLLVAAPAQNNTQPPLTSIGFVPPAVCGSARLESWKAACFLESSIDMDGPNCSAPPDSKYTLKHTVM</sequence>
<name>A0ABR3NEE5_9TELE</name>
<evidence type="ECO:0000313" key="2">
    <source>
        <dbReference type="Proteomes" id="UP001558613"/>
    </source>
</evidence>
<organism evidence="1 2">
    <name type="scientific">Cirrhinus molitorella</name>
    <name type="common">mud carp</name>
    <dbReference type="NCBI Taxonomy" id="172907"/>
    <lineage>
        <taxon>Eukaryota</taxon>
        <taxon>Metazoa</taxon>
        <taxon>Chordata</taxon>
        <taxon>Craniata</taxon>
        <taxon>Vertebrata</taxon>
        <taxon>Euteleostomi</taxon>
        <taxon>Actinopterygii</taxon>
        <taxon>Neopterygii</taxon>
        <taxon>Teleostei</taxon>
        <taxon>Ostariophysi</taxon>
        <taxon>Cypriniformes</taxon>
        <taxon>Cyprinidae</taxon>
        <taxon>Labeoninae</taxon>
        <taxon>Labeonini</taxon>
        <taxon>Cirrhinus</taxon>
    </lineage>
</organism>
<evidence type="ECO:0000313" key="1">
    <source>
        <dbReference type="EMBL" id="KAL1275342.1"/>
    </source>
</evidence>
<keyword evidence="2" id="KW-1185">Reference proteome</keyword>
<proteinExistence type="predicted"/>
<comment type="caution">
    <text evidence="1">The sequence shown here is derived from an EMBL/GenBank/DDBJ whole genome shotgun (WGS) entry which is preliminary data.</text>
</comment>
<protein>
    <submittedName>
        <fullName evidence="1">Uncharacterized protein</fullName>
    </submittedName>
</protein>
<dbReference type="EMBL" id="JAYMGO010000004">
    <property type="protein sequence ID" value="KAL1275342.1"/>
    <property type="molecule type" value="Genomic_DNA"/>
</dbReference>